<evidence type="ECO:0000313" key="2">
    <source>
        <dbReference type="EMBL" id="MQM15902.1"/>
    </source>
</evidence>
<sequence>MPQMAAAASTARLGRLAPPGHPFCYPTHPAGRNHRARLPGTSDQGDEAATARAQLPRGS</sequence>
<gene>
    <name evidence="2" type="ORF">Taro_048855</name>
</gene>
<keyword evidence="3" id="KW-1185">Reference proteome</keyword>
<feature type="region of interest" description="Disordered" evidence="1">
    <location>
        <begin position="1"/>
        <end position="59"/>
    </location>
</feature>
<accession>A0A843X990</accession>
<dbReference type="Proteomes" id="UP000652761">
    <property type="component" value="Unassembled WGS sequence"/>
</dbReference>
<reference evidence="2" key="1">
    <citation type="submission" date="2017-07" db="EMBL/GenBank/DDBJ databases">
        <title>Taro Niue Genome Assembly and Annotation.</title>
        <authorList>
            <person name="Atibalentja N."/>
            <person name="Keating K."/>
            <person name="Fields C.J."/>
        </authorList>
    </citation>
    <scope>NUCLEOTIDE SEQUENCE</scope>
    <source>
        <strain evidence="2">Niue_2</strain>
        <tissue evidence="2">Leaf</tissue>
    </source>
</reference>
<evidence type="ECO:0000313" key="3">
    <source>
        <dbReference type="Proteomes" id="UP000652761"/>
    </source>
</evidence>
<organism evidence="2 3">
    <name type="scientific">Colocasia esculenta</name>
    <name type="common">Wild taro</name>
    <name type="synonym">Arum esculentum</name>
    <dbReference type="NCBI Taxonomy" id="4460"/>
    <lineage>
        <taxon>Eukaryota</taxon>
        <taxon>Viridiplantae</taxon>
        <taxon>Streptophyta</taxon>
        <taxon>Embryophyta</taxon>
        <taxon>Tracheophyta</taxon>
        <taxon>Spermatophyta</taxon>
        <taxon>Magnoliopsida</taxon>
        <taxon>Liliopsida</taxon>
        <taxon>Araceae</taxon>
        <taxon>Aroideae</taxon>
        <taxon>Colocasieae</taxon>
        <taxon>Colocasia</taxon>
    </lineage>
</organism>
<dbReference type="EMBL" id="NMUH01006735">
    <property type="protein sequence ID" value="MQM15902.1"/>
    <property type="molecule type" value="Genomic_DNA"/>
</dbReference>
<dbReference type="AlphaFoldDB" id="A0A843X990"/>
<proteinExistence type="predicted"/>
<comment type="caution">
    <text evidence="2">The sequence shown here is derived from an EMBL/GenBank/DDBJ whole genome shotgun (WGS) entry which is preliminary data.</text>
</comment>
<protein>
    <submittedName>
        <fullName evidence="2">Uncharacterized protein</fullName>
    </submittedName>
</protein>
<name>A0A843X990_COLES</name>
<evidence type="ECO:0000256" key="1">
    <source>
        <dbReference type="SAM" id="MobiDB-lite"/>
    </source>
</evidence>